<dbReference type="NCBIfam" id="NF001097">
    <property type="entry name" value="PRK00129.1"/>
    <property type="match status" value="1"/>
</dbReference>
<comment type="pathway">
    <text evidence="2">Pyrimidine metabolism; UMP biosynthesis via salvage pathway; UMP from uracil: step 1/1.</text>
</comment>
<dbReference type="PROSITE" id="PS51505">
    <property type="entry name" value="SCA7"/>
    <property type="match status" value="1"/>
</dbReference>
<comment type="similarity">
    <text evidence="3">Belongs to the UPRTase family.</text>
</comment>
<feature type="domain" description="SCA7" evidence="13">
    <location>
        <begin position="1171"/>
        <end position="1238"/>
    </location>
</feature>
<dbReference type="InterPro" id="IPR000593">
    <property type="entry name" value="RasGAP_C"/>
</dbReference>
<keyword evidence="7" id="KW-0808">Transferase</keyword>
<evidence type="ECO:0000256" key="9">
    <source>
        <dbReference type="ARBA" id="ARBA00023134"/>
    </source>
</evidence>
<dbReference type="GO" id="GO:0005938">
    <property type="term" value="C:cell cortex"/>
    <property type="evidence" value="ECO:0007669"/>
    <property type="project" value="TreeGrafter"/>
</dbReference>
<evidence type="ECO:0000256" key="5">
    <source>
        <dbReference type="ARBA" id="ARBA00022533"/>
    </source>
</evidence>
<evidence type="ECO:0000313" key="15">
    <source>
        <dbReference type="Proteomes" id="UP000245591"/>
    </source>
</evidence>
<name>A0A2U1J801_SMIAN</name>
<evidence type="ECO:0000256" key="1">
    <source>
        <dbReference type="ARBA" id="ARBA00001946"/>
    </source>
</evidence>
<dbReference type="SUPFAM" id="SSF53271">
    <property type="entry name" value="PRTase-like"/>
    <property type="match status" value="1"/>
</dbReference>
<dbReference type="GO" id="GO:0005525">
    <property type="term" value="F:GTP binding"/>
    <property type="evidence" value="ECO:0007669"/>
    <property type="project" value="UniProtKB-KW"/>
</dbReference>
<accession>A0A2U1J801</accession>
<evidence type="ECO:0000256" key="3">
    <source>
        <dbReference type="ARBA" id="ARBA00009516"/>
    </source>
</evidence>
<sequence length="1602" mass="179571">MHDSYPMVVPYSLCPLKRRENVWSLDDSEWAREMKNSVIRGRRSKVLLQGPQREDCLNQIVKVTTNLVEGSENFQANEQTHPTNLNHNSNGEKNGSRKSLSVLFSIVNENDEDVNDELSLIQKELREIKLKISSQSKVNFSLERDVRYLDSRIALLIQNRMAAEDMKDLASHLEDVNQNTKSKPLNEIQLQKYGNLFFLLQSEPIHIATLSRLVNLAEIDTLLQTVMFTLFGNQYESREENLLLTMFQLVLSAQFEMSTEFSSLLRANTPVSRMMMTYTRRGPGQSYLKNVIAPEINRVVQNSSLDLEINPLKVHEEINKSKGNPIVNILTEQASADIQVIETVKPRVVELIKISNRFIDSIISNIDMVPYGIRWICKQIKSLTRRRYPKSTDKDVCSLIGGFFFLRFLNPAIVTPQAYMLIDADPTKNPRRTLTLVAKMLQNLANKPSYSKEAYMESLQPFVEANQKRINAFLFDLCDIGDFYDSLEMDQYMTLTRKERSLSITLNEMYNTHILLCQYLDQLSSSPSSKLRILVDALGPCPSPVPRSENFNINLKLYSRWDTPIHSTLEAMASQNEFTVHDIMYMEAKSILVQILRSMPMLGAVGNDGTNLAVRNLRKTDHDTIDLLYIAQQAATSRDSVLVRKGIKVRELLHQLESEKLISLSNGYKNLSEEVVVELEHLGNLHEQLDNELKNLTGVYKTIQDHNEYLHSQLETYRAYLENARIQAGLVSSGYNKKKKNVPMVPAGVSIVQSTSSSSNNKQKNSISGFSFANKSSSPTKKDKTARLERINVDVLGTDTDSGSQHTSPVRQPININTGKGKYKFDKINMNQSPVSSSPKSPFFGSRMGEKVKPVSSPIDYNSGVKPALQTGGILRFSHNDLEKSGVIVTSNVPENRRKNLFFFISSPSASNFCLELVYKGREKPILMMDLILDDLLERKKISNLEKTKLNIQDNLDVSNPQKVVINQSTKPLSPKLLLFASADDWKPLHSKNSSEKTQTTQPNSHRISWEMLRKAVGEEDKYQSKKNWSSTKGKGVRKEPIAKRLNLEDIKVFGVNPLDQYPFLVACDSCGKSVNVPYLRSHQEIECALSIPKKDERRGIISKGKEKPELVSRKRELSEALASEDSQLLSGRVEETKAQKRAKTKQDPKISKDKDRKKTKGSVSGSKNNPKSKVVEFDLDKQCGVVIPPSNKQCTRSLTCKAHSMAMKRAVRGRSQPFDTLLQAHLAKSRTAKHARTMDTAGGIRRTAAMATGEHNSMSVNSLFDEISDSEGHDSDSEAERIISAAAQHNPKPLATRQILMPRRRQQYLKAHDLFHDALRPSSLPLSGRLAGAQGQFGVSGGGLGTGSGFGLKSLGYGYGGNGNAFTSVATVATVHSNPSMAAMMSTLRMANTMSLIKVEHPVLHEKMCRLRDKNTTSREFRLLMGEISNMLMYEATKTIQLVENGKIQTPVSTMAKLEINNKIALIPILRAGTGMLESALSFLPESTVFHIGLFREKETLQPVEYYNKLPLKCEYDECIILDPMVATGGTCDAAIQILNDWGIKKIKVLTICGSKQGLERLVESHPNVEFYVGAIDENLDVLGYVSPGIGDVGDRLFATL</sequence>
<dbReference type="Proteomes" id="UP000245591">
    <property type="component" value="Unassembled WGS sequence"/>
</dbReference>
<dbReference type="InterPro" id="IPR013243">
    <property type="entry name" value="SCA7_dom"/>
</dbReference>
<dbReference type="SUPFAM" id="SSF143885">
    <property type="entry name" value="RGC domain-like"/>
    <property type="match status" value="1"/>
</dbReference>
<dbReference type="CDD" id="cd05132">
    <property type="entry name" value="RasGAP_GAPA"/>
    <property type="match status" value="1"/>
</dbReference>
<dbReference type="Gene3D" id="1.10.506.10">
    <property type="entry name" value="GTPase Activation - p120gap, domain 1"/>
    <property type="match status" value="1"/>
</dbReference>
<feature type="compositionally biased region" description="Low complexity" evidence="11">
    <location>
        <begin position="754"/>
        <end position="768"/>
    </location>
</feature>
<reference evidence="14 15" key="1">
    <citation type="journal article" date="2018" name="MBio">
        <title>Comparative Genomics Reveals the Core Gene Toolbox for the Fungus-Insect Symbiosis.</title>
        <authorList>
            <person name="Wang Y."/>
            <person name="Stata M."/>
            <person name="Wang W."/>
            <person name="Stajich J.E."/>
            <person name="White M.M."/>
            <person name="Moncalvo J.M."/>
        </authorList>
    </citation>
    <scope>NUCLEOTIDE SEQUENCE [LARGE SCALE GENOMIC DNA]</scope>
    <source>
        <strain evidence="14 15">AUS-126-30</strain>
    </source>
</reference>
<feature type="region of interest" description="Disordered" evidence="11">
    <location>
        <begin position="754"/>
        <end position="818"/>
    </location>
</feature>
<protein>
    <recommendedName>
        <fullName evidence="4">uracil phosphoribosyltransferase</fullName>
        <ecNumber evidence="4">2.4.2.9</ecNumber>
    </recommendedName>
    <alternativeName>
        <fullName evidence="10">UMP pyrophosphorylase</fullName>
    </alternativeName>
</protein>
<keyword evidence="15" id="KW-1185">Reference proteome</keyword>
<evidence type="ECO:0000259" key="12">
    <source>
        <dbReference type="PROSITE" id="PS50018"/>
    </source>
</evidence>
<dbReference type="FunFam" id="3.40.50.2020:FF:000003">
    <property type="entry name" value="Uracil phosphoribosyltransferase"/>
    <property type="match status" value="1"/>
</dbReference>
<dbReference type="Pfam" id="PF03836">
    <property type="entry name" value="RasGAP_C"/>
    <property type="match status" value="1"/>
</dbReference>
<dbReference type="InterPro" id="IPR001936">
    <property type="entry name" value="RasGAP_dom"/>
</dbReference>
<keyword evidence="5" id="KW-0021">Allosteric enzyme</keyword>
<dbReference type="CDD" id="cd06223">
    <property type="entry name" value="PRTases_typeI"/>
    <property type="match status" value="1"/>
</dbReference>
<dbReference type="GO" id="GO:0005096">
    <property type="term" value="F:GTPase activator activity"/>
    <property type="evidence" value="ECO:0007669"/>
    <property type="project" value="TreeGrafter"/>
</dbReference>
<feature type="compositionally biased region" description="Basic and acidic residues" evidence="11">
    <location>
        <begin position="780"/>
        <end position="792"/>
    </location>
</feature>
<evidence type="ECO:0000256" key="8">
    <source>
        <dbReference type="ARBA" id="ARBA00022741"/>
    </source>
</evidence>
<evidence type="ECO:0000256" key="7">
    <source>
        <dbReference type="ARBA" id="ARBA00022679"/>
    </source>
</evidence>
<evidence type="ECO:0000256" key="10">
    <source>
        <dbReference type="ARBA" id="ARBA00031082"/>
    </source>
</evidence>
<evidence type="ECO:0000256" key="6">
    <source>
        <dbReference type="ARBA" id="ARBA00022676"/>
    </source>
</evidence>
<dbReference type="PROSITE" id="PS00509">
    <property type="entry name" value="RAS_GTPASE_ACTIV_1"/>
    <property type="match status" value="1"/>
</dbReference>
<dbReference type="Gene3D" id="6.10.140.1270">
    <property type="match status" value="1"/>
</dbReference>
<dbReference type="PANTHER" id="PTHR14149">
    <property type="entry name" value="RAS GTPASE-ACTIVATING PROTEIN WITH IQ MOTIF"/>
    <property type="match status" value="1"/>
</dbReference>
<dbReference type="GO" id="GO:0046580">
    <property type="term" value="P:negative regulation of Ras protein signal transduction"/>
    <property type="evidence" value="ECO:0007669"/>
    <property type="project" value="TreeGrafter"/>
</dbReference>
<proteinExistence type="inferred from homology"/>
<feature type="region of interest" description="Disordered" evidence="11">
    <location>
        <begin position="1129"/>
        <end position="1174"/>
    </location>
</feature>
<dbReference type="Pfam" id="PF14681">
    <property type="entry name" value="UPRTase"/>
    <property type="match status" value="1"/>
</dbReference>
<keyword evidence="9" id="KW-0342">GTP-binding</keyword>
<dbReference type="Pfam" id="PF00616">
    <property type="entry name" value="RasGAP"/>
    <property type="match status" value="1"/>
</dbReference>
<evidence type="ECO:0000256" key="2">
    <source>
        <dbReference type="ARBA" id="ARBA00005180"/>
    </source>
</evidence>
<dbReference type="GO" id="GO:0004845">
    <property type="term" value="F:uracil phosphoribosyltransferase activity"/>
    <property type="evidence" value="ECO:0007669"/>
    <property type="project" value="UniProtKB-EC"/>
</dbReference>
<gene>
    <name evidence="14" type="ORF">BB558_002697</name>
</gene>
<dbReference type="InterPro" id="IPR029057">
    <property type="entry name" value="PRTase-like"/>
</dbReference>
<dbReference type="EMBL" id="MBFU01000205">
    <property type="protein sequence ID" value="PWA01207.1"/>
    <property type="molecule type" value="Genomic_DNA"/>
</dbReference>
<feature type="compositionally biased region" description="Polar residues" evidence="11">
    <location>
        <begin position="1162"/>
        <end position="1172"/>
    </location>
</feature>
<feature type="compositionally biased region" description="Polar residues" evidence="11">
    <location>
        <begin position="769"/>
        <end position="779"/>
    </location>
</feature>
<evidence type="ECO:0000313" key="14">
    <source>
        <dbReference type="EMBL" id="PWA01207.1"/>
    </source>
</evidence>
<feature type="domain" description="Ras-GAP" evidence="12">
    <location>
        <begin position="238"/>
        <end position="446"/>
    </location>
</feature>
<dbReference type="EC" id="2.4.2.9" evidence="4"/>
<dbReference type="InterPro" id="IPR000836">
    <property type="entry name" value="PRTase_dom"/>
</dbReference>
<keyword evidence="6" id="KW-0328">Glycosyltransferase</keyword>
<evidence type="ECO:0000256" key="4">
    <source>
        <dbReference type="ARBA" id="ARBA00011894"/>
    </source>
</evidence>
<comment type="cofactor">
    <cofactor evidence="1">
        <name>Mg(2+)</name>
        <dbReference type="ChEBI" id="CHEBI:18420"/>
    </cofactor>
</comment>
<dbReference type="InterPro" id="IPR008936">
    <property type="entry name" value="Rho_GTPase_activation_prot"/>
</dbReference>
<feature type="compositionally biased region" description="Basic and acidic residues" evidence="11">
    <location>
        <begin position="1133"/>
        <end position="1157"/>
    </location>
</feature>
<dbReference type="SUPFAM" id="SSF48350">
    <property type="entry name" value="GTPase activation domain, GAP"/>
    <property type="match status" value="1"/>
</dbReference>
<dbReference type="InterPro" id="IPR023152">
    <property type="entry name" value="RasGAP_CS"/>
</dbReference>
<dbReference type="Gene3D" id="3.40.50.2020">
    <property type="match status" value="1"/>
</dbReference>
<feature type="region of interest" description="Disordered" evidence="11">
    <location>
        <begin position="75"/>
        <end position="96"/>
    </location>
</feature>
<dbReference type="PANTHER" id="PTHR14149:SF17">
    <property type="entry name" value="GTPASE-ACTIVATING PROTEIN"/>
    <property type="match status" value="1"/>
</dbReference>
<dbReference type="PROSITE" id="PS50018">
    <property type="entry name" value="RAS_GTPASE_ACTIV_2"/>
    <property type="match status" value="1"/>
</dbReference>
<comment type="caution">
    <text evidence="14">The sequence shown here is derived from an EMBL/GenBank/DDBJ whole genome shotgun (WGS) entry which is preliminary data.</text>
</comment>
<organism evidence="14 15">
    <name type="scientific">Smittium angustum</name>
    <dbReference type="NCBI Taxonomy" id="133377"/>
    <lineage>
        <taxon>Eukaryota</taxon>
        <taxon>Fungi</taxon>
        <taxon>Fungi incertae sedis</taxon>
        <taxon>Zoopagomycota</taxon>
        <taxon>Kickxellomycotina</taxon>
        <taxon>Harpellomycetes</taxon>
        <taxon>Harpellales</taxon>
        <taxon>Legeriomycetaceae</taxon>
        <taxon>Smittium</taxon>
    </lineage>
</organism>
<feature type="compositionally biased region" description="Polar residues" evidence="11">
    <location>
        <begin position="799"/>
        <end position="818"/>
    </location>
</feature>
<dbReference type="SMART" id="SM00323">
    <property type="entry name" value="RasGAP"/>
    <property type="match status" value="1"/>
</dbReference>
<keyword evidence="8" id="KW-0547">Nucleotide-binding</keyword>
<dbReference type="Pfam" id="PF08313">
    <property type="entry name" value="SCA7"/>
    <property type="match status" value="1"/>
</dbReference>
<evidence type="ECO:0000256" key="11">
    <source>
        <dbReference type="SAM" id="MobiDB-lite"/>
    </source>
</evidence>
<evidence type="ECO:0000259" key="13">
    <source>
        <dbReference type="PROSITE" id="PS51505"/>
    </source>
</evidence>